<proteinExistence type="predicted"/>
<accession>A1WNC5</accession>
<dbReference type="EMBL" id="CP000542">
    <property type="protein sequence ID" value="ABM59132.1"/>
    <property type="molecule type" value="Genomic_DNA"/>
</dbReference>
<reference evidence="3" key="1">
    <citation type="submission" date="2006-12" db="EMBL/GenBank/DDBJ databases">
        <title>Complete sequence of chromosome 1 of Verminephrobacter eiseniae EF01-2.</title>
        <authorList>
            <person name="Copeland A."/>
            <person name="Lucas S."/>
            <person name="Lapidus A."/>
            <person name="Barry K."/>
            <person name="Detter J.C."/>
            <person name="Glavina del Rio T."/>
            <person name="Dalin E."/>
            <person name="Tice H."/>
            <person name="Pitluck S."/>
            <person name="Chertkov O."/>
            <person name="Brettin T."/>
            <person name="Bruce D."/>
            <person name="Han C."/>
            <person name="Tapia R."/>
            <person name="Gilna P."/>
            <person name="Schmutz J."/>
            <person name="Larimer F."/>
            <person name="Land M."/>
            <person name="Hauser L."/>
            <person name="Kyrpides N."/>
            <person name="Kim E."/>
            <person name="Stahl D."/>
            <person name="Richardson P."/>
        </authorList>
    </citation>
    <scope>NUCLEOTIDE SEQUENCE [LARGE SCALE GENOMIC DNA]</scope>
    <source>
        <strain evidence="3">EF01-2</strain>
    </source>
</reference>
<dbReference type="AlphaFoldDB" id="A1WNC5"/>
<evidence type="ECO:0000313" key="3">
    <source>
        <dbReference type="Proteomes" id="UP000000374"/>
    </source>
</evidence>
<dbReference type="HOGENOM" id="CLU_185598_1_0_4"/>
<protein>
    <submittedName>
        <fullName evidence="2">Uncharacterized protein</fullName>
    </submittedName>
</protein>
<organism evidence="2 3">
    <name type="scientific">Verminephrobacter eiseniae (strain EF01-2)</name>
    <dbReference type="NCBI Taxonomy" id="391735"/>
    <lineage>
        <taxon>Bacteria</taxon>
        <taxon>Pseudomonadati</taxon>
        <taxon>Pseudomonadota</taxon>
        <taxon>Betaproteobacteria</taxon>
        <taxon>Burkholderiales</taxon>
        <taxon>Comamonadaceae</taxon>
        <taxon>Verminephrobacter</taxon>
    </lineage>
</organism>
<name>A1WNC5_VEREI</name>
<feature type="compositionally biased region" description="Basic and acidic residues" evidence="1">
    <location>
        <begin position="8"/>
        <end position="26"/>
    </location>
</feature>
<dbReference type="GeneID" id="76461838"/>
<gene>
    <name evidence="2" type="ordered locus">Veis_3411</name>
</gene>
<dbReference type="eggNOG" id="ENOG5033ABH">
    <property type="taxonomic scope" value="Bacteria"/>
</dbReference>
<dbReference type="RefSeq" id="WP_011811124.1">
    <property type="nucleotide sequence ID" value="NC_008786.1"/>
</dbReference>
<evidence type="ECO:0000256" key="1">
    <source>
        <dbReference type="SAM" id="MobiDB-lite"/>
    </source>
</evidence>
<keyword evidence="3" id="KW-1185">Reference proteome</keyword>
<dbReference type="KEGG" id="vei:Veis_3411"/>
<feature type="region of interest" description="Disordered" evidence="1">
    <location>
        <begin position="1"/>
        <end position="66"/>
    </location>
</feature>
<evidence type="ECO:0000313" key="2">
    <source>
        <dbReference type="EMBL" id="ABM59132.1"/>
    </source>
</evidence>
<dbReference type="Proteomes" id="UP000000374">
    <property type="component" value="Chromosome"/>
</dbReference>
<sequence length="66" mass="6979">MATPNYGYEKRQRELAKKQKKQDKLRAKTQRKPNDPQGSGPPADSQSIGDAAGAPDQPSSGAAPGT</sequence>